<dbReference type="PANTHER" id="PTHR26312:SF222">
    <property type="entry name" value="EXPRESSED PROTEIN"/>
    <property type="match status" value="1"/>
</dbReference>
<accession>A0A7L4ZIU5</accession>
<protein>
    <recommendedName>
        <fullName evidence="3">Photosystem I assembly protein Ycf3</fullName>
    </recommendedName>
</protein>
<dbReference type="KEGG" id="kan:IMCC3317_19960"/>
<dbReference type="RefSeq" id="WP_160129322.1">
    <property type="nucleotide sequence ID" value="NZ_CP019288.1"/>
</dbReference>
<dbReference type="InterPro" id="IPR019734">
    <property type="entry name" value="TPR_rpt"/>
</dbReference>
<evidence type="ECO:0008006" key="3">
    <source>
        <dbReference type="Google" id="ProtNLM"/>
    </source>
</evidence>
<dbReference type="SUPFAM" id="SSF52467">
    <property type="entry name" value="DHS-like NAD/FAD-binding domain"/>
    <property type="match status" value="1"/>
</dbReference>
<dbReference type="InterPro" id="IPR011990">
    <property type="entry name" value="TPR-like_helical_dom_sf"/>
</dbReference>
<name>A0A7L4ZIU5_9FLAO</name>
<dbReference type="InterPro" id="IPR029035">
    <property type="entry name" value="DHS-like_NAD/FAD-binding_dom"/>
</dbReference>
<dbReference type="PANTHER" id="PTHR26312">
    <property type="entry name" value="TETRATRICOPEPTIDE REPEAT PROTEIN 5"/>
    <property type="match status" value="1"/>
</dbReference>
<proteinExistence type="predicted"/>
<dbReference type="AlphaFoldDB" id="A0A7L4ZIU5"/>
<dbReference type="Proteomes" id="UP000464657">
    <property type="component" value="Chromosome"/>
</dbReference>
<sequence length="582" mass="68377">MVKRKELQEPKKISQKRLVRIFKDIKGVKSEDNRFCFLIGAGASKSSGIQTGWELSEEWYQELQDDLEVDELKTWEKAIKFDAKKVGEFYSHLYKKRYESCHQVGYDKFKRIMESAEPGLGYVILARLLADEKHNFVITTNFDYLIEDAIRMYTATKPFTAGHEIMAQFISSQTERPTIIKVHRDLLLNPFNDEEQTKKLKDEWGKALLPIVKNFSLLVIGYGGNDGSLMDYLTEIDAKDRKPIYWCIRNEDDLNDKIRKLLTSNDFIVEIKGFDELMHSFNFAMDYKIFKDLDDIDNHQFVIAAKKRVETLKEKKRELLERLQKEKPEDISEETREIFTSAERYLLKIAYEEDTDKKEDIFKEAIERFPDNVELLNDYAIFLKNSKKDYDKAELYYNKVKELAPESGIILGNIANFLTEVRGNHELAEKYYEEAILYKKNDSVILGNYAIFLGTTQKKYDKAEKYHYMALSLDENNANNLGNLGNLLILRKKDFKTAKEYIEKSFKYTKEDQLDLLAELWFYRYTHYSEWREEAEKELDKLVAKGAKSIGWNFEDHITIAKENGHPNIKKLQEFADAISKE</sequence>
<organism evidence="1 2">
    <name type="scientific">Kordia antarctica</name>
    <dbReference type="NCBI Taxonomy" id="1218801"/>
    <lineage>
        <taxon>Bacteria</taxon>
        <taxon>Pseudomonadati</taxon>
        <taxon>Bacteroidota</taxon>
        <taxon>Flavobacteriia</taxon>
        <taxon>Flavobacteriales</taxon>
        <taxon>Flavobacteriaceae</taxon>
        <taxon>Kordia</taxon>
    </lineage>
</organism>
<dbReference type="SUPFAM" id="SSF48452">
    <property type="entry name" value="TPR-like"/>
    <property type="match status" value="1"/>
</dbReference>
<reference evidence="1 2" key="1">
    <citation type="journal article" date="2013" name="Int. J. Syst. Evol. Microbiol.">
        <title>Kordia antarctica sp. nov., isolated from Antarctic seawater.</title>
        <authorList>
            <person name="Baek K."/>
            <person name="Choi A."/>
            <person name="Kang I."/>
            <person name="Lee K."/>
            <person name="Cho J.C."/>
        </authorList>
    </citation>
    <scope>NUCLEOTIDE SEQUENCE [LARGE SCALE GENOMIC DNA]</scope>
    <source>
        <strain evidence="1 2">IMCC3317</strain>
    </source>
</reference>
<gene>
    <name evidence="1" type="ORF">IMCC3317_19960</name>
</gene>
<evidence type="ECO:0000313" key="1">
    <source>
        <dbReference type="EMBL" id="QHI36633.1"/>
    </source>
</evidence>
<keyword evidence="2" id="KW-1185">Reference proteome</keyword>
<dbReference type="Gene3D" id="1.25.40.10">
    <property type="entry name" value="Tetratricopeptide repeat domain"/>
    <property type="match status" value="1"/>
</dbReference>
<dbReference type="Pfam" id="PF13289">
    <property type="entry name" value="SIR2_2"/>
    <property type="match status" value="1"/>
</dbReference>
<evidence type="ECO:0000313" key="2">
    <source>
        <dbReference type="Proteomes" id="UP000464657"/>
    </source>
</evidence>
<dbReference type="Pfam" id="PF13181">
    <property type="entry name" value="TPR_8"/>
    <property type="match status" value="1"/>
</dbReference>
<dbReference type="EMBL" id="CP019288">
    <property type="protein sequence ID" value="QHI36633.1"/>
    <property type="molecule type" value="Genomic_DNA"/>
</dbReference>
<dbReference type="OrthoDB" id="530017at2"/>
<dbReference type="Gene3D" id="3.40.50.1220">
    <property type="entry name" value="TPP-binding domain"/>
    <property type="match status" value="1"/>
</dbReference>